<evidence type="ECO:0000313" key="1">
    <source>
        <dbReference type="EMBL" id="VAW90510.1"/>
    </source>
</evidence>
<accession>A0A3B0ZMV8</accession>
<protein>
    <submittedName>
        <fullName evidence="1">Uncharacterized protein</fullName>
    </submittedName>
</protein>
<dbReference type="EMBL" id="UOFQ01000202">
    <property type="protein sequence ID" value="VAW90510.1"/>
    <property type="molecule type" value="Genomic_DNA"/>
</dbReference>
<reference evidence="1" key="1">
    <citation type="submission" date="2018-06" db="EMBL/GenBank/DDBJ databases">
        <authorList>
            <person name="Zhirakovskaya E."/>
        </authorList>
    </citation>
    <scope>NUCLEOTIDE SEQUENCE</scope>
</reference>
<proteinExistence type="predicted"/>
<organism evidence="1">
    <name type="scientific">hydrothermal vent metagenome</name>
    <dbReference type="NCBI Taxonomy" id="652676"/>
    <lineage>
        <taxon>unclassified sequences</taxon>
        <taxon>metagenomes</taxon>
        <taxon>ecological metagenomes</taxon>
    </lineage>
</organism>
<sequence>VDYGLRMPDATIHPGQGDDHQHRCLELLALYPSE</sequence>
<feature type="non-terminal residue" evidence="1">
    <location>
        <position position="1"/>
    </location>
</feature>
<name>A0A3B0ZMV8_9ZZZZ</name>
<gene>
    <name evidence="1" type="ORF">MNBD_GAMMA17-1466</name>
</gene>
<dbReference type="AlphaFoldDB" id="A0A3B0ZMV8"/>